<keyword evidence="3 5" id="KW-0547">Nucleotide-binding</keyword>
<feature type="binding site" evidence="5">
    <location>
        <position position="417"/>
    </location>
    <ligand>
        <name>AMP</name>
        <dbReference type="ChEBI" id="CHEBI:456215"/>
    </ligand>
</feature>
<feature type="binding site" evidence="5">
    <location>
        <position position="517"/>
    </location>
    <ligand>
        <name>AMP</name>
        <dbReference type="ChEBI" id="CHEBI:456215"/>
    </ligand>
</feature>
<dbReference type="InterPro" id="IPR036291">
    <property type="entry name" value="NAD(P)-bd_dom_sf"/>
</dbReference>
<dbReference type="PANTHER" id="PTHR43272:SF33">
    <property type="entry name" value="AMP-BINDING DOMAIN-CONTAINING PROTEIN-RELATED"/>
    <property type="match status" value="1"/>
</dbReference>
<gene>
    <name evidence="5" type="primary">car</name>
    <name evidence="8" type="ORF">D7231_33795</name>
</gene>
<keyword evidence="9" id="KW-1185">Reference proteome</keyword>
<feature type="binding site" evidence="5">
    <location>
        <position position="860"/>
    </location>
    <ligand>
        <name>NADP(+)</name>
        <dbReference type="ChEBI" id="CHEBI:58349"/>
    </ligand>
</feature>
<reference evidence="8 9" key="1">
    <citation type="journal article" date="2015" name="Antonie Van Leeuwenhoek">
        <title>Streptomyces klenkii sp. nov., isolated from deep marine sediment.</title>
        <authorList>
            <person name="Veyisoglu A."/>
            <person name="Sahin N."/>
        </authorList>
    </citation>
    <scope>NUCLEOTIDE SEQUENCE [LARGE SCALE GENOMIC DNA]</scope>
    <source>
        <strain evidence="8 9">KCTC 29202</strain>
    </source>
</reference>
<dbReference type="InterPro" id="IPR020845">
    <property type="entry name" value="AMP-binding_CS"/>
</dbReference>
<dbReference type="InterPro" id="IPR036736">
    <property type="entry name" value="ACP-like_sf"/>
</dbReference>
<keyword evidence="1 5" id="KW-0596">Phosphopantetheine</keyword>
<keyword evidence="5" id="KW-0521">NADP</keyword>
<feature type="binding site" evidence="5">
    <location>
        <begin position="916"/>
        <end position="918"/>
    </location>
    <ligand>
        <name>NADP(+)</name>
        <dbReference type="ChEBI" id="CHEBI:58349"/>
    </ligand>
</feature>
<dbReference type="InterPro" id="IPR057326">
    <property type="entry name" value="KR_dom"/>
</dbReference>
<feature type="binding site" evidence="5">
    <location>
        <position position="322"/>
    </location>
    <ligand>
        <name>AMP</name>
        <dbReference type="ChEBI" id="CHEBI:456215"/>
    </ligand>
</feature>
<dbReference type="NCBIfam" id="NF041592">
    <property type="entry name" value="carboxyl_red"/>
    <property type="match status" value="1"/>
</dbReference>
<dbReference type="InterPro" id="IPR010080">
    <property type="entry name" value="Thioester_reductase-like_dom"/>
</dbReference>
<dbReference type="GO" id="GO:0017000">
    <property type="term" value="P:antibiotic biosynthetic process"/>
    <property type="evidence" value="ECO:0007669"/>
    <property type="project" value="UniProtKB-ARBA"/>
</dbReference>
<feature type="binding site" evidence="5">
    <location>
        <position position="850"/>
    </location>
    <ligand>
        <name>NADP(+)</name>
        <dbReference type="ChEBI" id="CHEBI:58349"/>
    </ligand>
</feature>
<dbReference type="AlphaFoldDB" id="A0A3B0ALY4"/>
<feature type="region of interest" description="Disordered" evidence="6">
    <location>
        <begin position="795"/>
        <end position="816"/>
    </location>
</feature>
<comment type="caution">
    <text evidence="5">Lacks conserved residue(s) required for the propagation of feature annotation.</text>
</comment>
<comment type="caution">
    <text evidence="8">The sequence shown here is derived from an EMBL/GenBank/DDBJ whole genome shotgun (WGS) entry which is preliminary data.</text>
</comment>
<sequence>MNEHPPEQRSEPQSEHRIEHRSAYEASRAIAARVDALHADDPQFARAVPSPSVVEGIRRADGSLIGTISAAMSGYADRPALGRRAERIVEDPATGRRTAELLPHFETVTYAELWQQVGSLATAWAGCVPGGLRAGDFIGVLGFTSADYATIDLACMYLGAVSVPLPTGWSAARLAPILTETEPRILAADLASLGAAVEAVLATDSIQRLVVFDYDPRLDDHRETLRTAVDKLSGRAPVVPLQEELGRGRRLPVLEPRDDGDPDRLVGLIYTSGSTGAPKGAMYTASVITRMWQNSRTGMPNAAPGSDKPVPTIVLHYMPMSHVNGRARLISGLASGGVGFYTARSDMSTLFDDIGLARPTVLSLVPRICDMVHQRYLLEADRLSRTGLARADAETAALTRVRDDMLGGRIVSALCGSAPLSSQMHTFMAAVLGTKVVDCYGSTETTRPVIVDQQVRRPPVIDYRLVDVPELGYFATDKPHPRGELRLKSTGLVQGYYKQPEATARAFDEDGYYRTGDVVAELAPDRLVYVDRINNVVKLSQGEFVAVSKLEALYATSPYVSQIYVYGSSEQAFLLAVVVTDREQQPGRPDDDAAIRARILDSMRELARDAGLDSYEIPYDVILEPQPFTIENGLLSGVGKLLRPALKERYGAQLEQRYADIADGRAGRIAALRAAGRSAEPLDAVLAAVQITLGYPASMVVPEAAFTDLGGDSLSALTFSTVLEQIFDTEVPVQTVLSPTSTLAGIANHLSLSAAPGAAAIPRPTFASVHGRGATEVRASDLTLDRFIDEQVLARAPKASEAPDAPNRTDPPATGNVLLTGATGYLGRFLAVEWLERVAAAGARLTVLARGADDAAAEQRVLQCLRGAAADRTDWFDAVAAQHLEVLAADVSAPKLGLDRTTWERLAAETDRIVHSAALVNHVLPYSRLFEPNVVATAELIELALTHRMKKFAYVSTIAAAMMPDGTFLDETADVRTASPVRQLNDSDANGYSTSKWAGEVLLREAHDRTGLPAAVFRPDMILAHSRLPGQLNLPDRFTRLILSVAATGMAPRSFHRLDANGNRRRAHYSGLPVDFTAEAIASLSARSQDGYGDGHGYTYGYVTYNSVNANDDDVSLDEIVDWLIRAGHPITRFDDYEQWRVRFEAALRGLPDHQRRLSMLPLMRAYARPTEPRTSSMVPAERFITAVAESGAGGGSIPSLSAEFIDKCAADLKALGLL</sequence>
<dbReference type="OrthoDB" id="2472181at2"/>
<dbReference type="RefSeq" id="WP_120760031.1">
    <property type="nucleotide sequence ID" value="NZ_RBAM01000035.1"/>
</dbReference>
<dbReference type="InterPro" id="IPR013120">
    <property type="entry name" value="FAR_NAD-bd"/>
</dbReference>
<comment type="domain">
    <text evidence="5">The N-terminal domain likely catalyzes substrate activation by formation of an initial acyl-AMP intermediate, the central region contains the phosphopantetheine attachment site, and the C-terminal domain catalyzes the reduction by NADPH of the intermediate thioester formed from the attack of the phosphopantetheine thiol at the carbonyl carbon of acyl-AMP.</text>
</comment>
<dbReference type="PROSITE" id="PS50075">
    <property type="entry name" value="CARRIER"/>
    <property type="match status" value="1"/>
</dbReference>
<feature type="binding site" evidence="5">
    <location>
        <begin position="823"/>
        <end position="826"/>
    </location>
    <ligand>
        <name>NADP(+)</name>
        <dbReference type="ChEBI" id="CHEBI:58349"/>
    </ligand>
</feature>
<dbReference type="EC" id="1.2.1.-" evidence="5"/>
<protein>
    <recommendedName>
        <fullName evidence="5">Carboxylic acid reductase</fullName>
        <shortName evidence="5">CAR</shortName>
        <ecNumber evidence="5">1.2.1.-</ecNumber>
    </recommendedName>
    <alternativeName>
        <fullName evidence="5">ATP/NADPH-dependent carboxylic acid reductase</fullName>
    </alternativeName>
</protein>
<evidence type="ECO:0000256" key="3">
    <source>
        <dbReference type="ARBA" id="ARBA00022741"/>
    </source>
</evidence>
<dbReference type="Gene3D" id="1.10.1200.10">
    <property type="entry name" value="ACP-like"/>
    <property type="match status" value="1"/>
</dbReference>
<comment type="cofactor">
    <cofactor evidence="5">
        <name>pantetheine 4'-phosphate</name>
        <dbReference type="ChEBI" id="CHEBI:47942"/>
    </cofactor>
    <text evidence="5">Binds 1 phosphopantetheine covalently.</text>
</comment>
<dbReference type="SUPFAM" id="SSF56801">
    <property type="entry name" value="Acetyl-CoA synthetase-like"/>
    <property type="match status" value="1"/>
</dbReference>
<dbReference type="PANTHER" id="PTHR43272">
    <property type="entry name" value="LONG-CHAIN-FATTY-ACID--COA LIGASE"/>
    <property type="match status" value="1"/>
</dbReference>
<organism evidence="8 9">
    <name type="scientific">Streptomyces klenkii</name>
    <dbReference type="NCBI Taxonomy" id="1420899"/>
    <lineage>
        <taxon>Bacteria</taxon>
        <taxon>Bacillati</taxon>
        <taxon>Actinomycetota</taxon>
        <taxon>Actinomycetes</taxon>
        <taxon>Kitasatosporales</taxon>
        <taxon>Streptomycetaceae</taxon>
        <taxon>Streptomyces</taxon>
    </lineage>
</organism>
<comment type="function">
    <text evidence="5">Catalyzes the ATP- and NADPH-dependent reduction of carboxylic acids to the corresponding aldehydes.</text>
</comment>
<evidence type="ECO:0000256" key="5">
    <source>
        <dbReference type="HAMAP-Rule" id="MF_02247"/>
    </source>
</evidence>
<feature type="binding site" evidence="5">
    <location>
        <position position="640"/>
    </location>
    <ligand>
        <name>AMP</name>
        <dbReference type="ChEBI" id="CHEBI:456215"/>
    </ligand>
</feature>
<feature type="binding site" evidence="5">
    <location>
        <position position="443"/>
    </location>
    <ligand>
        <name>AMP</name>
        <dbReference type="ChEBI" id="CHEBI:456215"/>
    </ligand>
</feature>
<dbReference type="NCBIfam" id="TIGR01746">
    <property type="entry name" value="Thioester-redct"/>
    <property type="match status" value="1"/>
</dbReference>
<dbReference type="SMART" id="SM00823">
    <property type="entry name" value="PKS_PP"/>
    <property type="match status" value="1"/>
</dbReference>
<evidence type="ECO:0000313" key="9">
    <source>
        <dbReference type="Proteomes" id="UP000270343"/>
    </source>
</evidence>
<evidence type="ECO:0000313" key="8">
    <source>
        <dbReference type="EMBL" id="RKN60006.1"/>
    </source>
</evidence>
<keyword evidence="2 5" id="KW-0597">Phosphoprotein</keyword>
<dbReference type="InterPro" id="IPR020806">
    <property type="entry name" value="PKS_PP-bd"/>
</dbReference>
<dbReference type="InterPro" id="IPR042099">
    <property type="entry name" value="ANL_N_sf"/>
</dbReference>
<dbReference type="SUPFAM" id="SSF47336">
    <property type="entry name" value="ACP-like"/>
    <property type="match status" value="1"/>
</dbReference>
<evidence type="ECO:0000256" key="6">
    <source>
        <dbReference type="SAM" id="MobiDB-lite"/>
    </source>
</evidence>
<accession>A0A3B0ALY4</accession>
<dbReference type="Gene3D" id="3.40.50.720">
    <property type="entry name" value="NAD(P)-binding Rossmann-like Domain"/>
    <property type="match status" value="1"/>
</dbReference>
<dbReference type="GO" id="GO:0050661">
    <property type="term" value="F:NADP binding"/>
    <property type="evidence" value="ECO:0007669"/>
    <property type="project" value="UniProtKB-UniRule"/>
</dbReference>
<evidence type="ECO:0000256" key="2">
    <source>
        <dbReference type="ARBA" id="ARBA00022553"/>
    </source>
</evidence>
<dbReference type="HAMAP" id="MF_02247">
    <property type="entry name" value="Carbox_acid_reduct"/>
    <property type="match status" value="1"/>
</dbReference>
<name>A0A3B0ALY4_9ACTN</name>
<comment type="catalytic activity">
    <reaction evidence="5">
        <text>a carboxylate + ATP + NADPH + H(+) = an aldehyde + AMP + diphosphate + NADP(+)</text>
        <dbReference type="Rhea" id="RHEA:50916"/>
        <dbReference type="ChEBI" id="CHEBI:15378"/>
        <dbReference type="ChEBI" id="CHEBI:17478"/>
        <dbReference type="ChEBI" id="CHEBI:29067"/>
        <dbReference type="ChEBI" id="CHEBI:30616"/>
        <dbReference type="ChEBI" id="CHEBI:33019"/>
        <dbReference type="ChEBI" id="CHEBI:57783"/>
        <dbReference type="ChEBI" id="CHEBI:58349"/>
        <dbReference type="ChEBI" id="CHEBI:456215"/>
    </reaction>
</comment>
<dbReference type="EMBL" id="RBAM01000035">
    <property type="protein sequence ID" value="RKN60006.1"/>
    <property type="molecule type" value="Genomic_DNA"/>
</dbReference>
<dbReference type="InterPro" id="IPR046407">
    <property type="entry name" value="CAR"/>
</dbReference>
<dbReference type="Pfam" id="PF00501">
    <property type="entry name" value="AMP-binding"/>
    <property type="match status" value="1"/>
</dbReference>
<dbReference type="Gene3D" id="3.40.50.12780">
    <property type="entry name" value="N-terminal domain of ligase-like"/>
    <property type="match status" value="1"/>
</dbReference>
<dbReference type="Pfam" id="PF00550">
    <property type="entry name" value="PP-binding"/>
    <property type="match status" value="1"/>
</dbReference>
<dbReference type="InterPro" id="IPR000873">
    <property type="entry name" value="AMP-dep_synth/lig_dom"/>
</dbReference>
<dbReference type="SUPFAM" id="SSF51735">
    <property type="entry name" value="NAD(P)-binding Rossmann-fold domains"/>
    <property type="match status" value="1"/>
</dbReference>
<feature type="binding site" evidence="5">
    <location>
        <position position="992"/>
    </location>
    <ligand>
        <name>NADP(+)</name>
        <dbReference type="ChEBI" id="CHEBI:58349"/>
    </ligand>
</feature>
<proteinExistence type="inferred from homology"/>
<dbReference type="SMART" id="SM00822">
    <property type="entry name" value="PKS_KR"/>
    <property type="match status" value="1"/>
</dbReference>
<dbReference type="InterPro" id="IPR009081">
    <property type="entry name" value="PP-bd_ACP"/>
</dbReference>
<feature type="binding site" evidence="5">
    <location>
        <position position="956"/>
    </location>
    <ligand>
        <name>NADP(+)</name>
        <dbReference type="ChEBI" id="CHEBI:58349"/>
    </ligand>
</feature>
<keyword evidence="4 5" id="KW-0067">ATP-binding</keyword>
<feature type="binding site" evidence="5">
    <location>
        <position position="538"/>
    </location>
    <ligand>
        <name>AMP</name>
        <dbReference type="ChEBI" id="CHEBI:456215"/>
    </ligand>
</feature>
<evidence type="ECO:0000256" key="4">
    <source>
        <dbReference type="ARBA" id="ARBA00022840"/>
    </source>
</evidence>
<evidence type="ECO:0000259" key="7">
    <source>
        <dbReference type="PROSITE" id="PS50075"/>
    </source>
</evidence>
<feature type="modified residue" description="O-(pantetheine 4'-phosphoryl)serine" evidence="5">
    <location>
        <position position="713"/>
    </location>
</feature>
<dbReference type="PROSITE" id="PS00455">
    <property type="entry name" value="AMP_BINDING"/>
    <property type="match status" value="1"/>
</dbReference>
<dbReference type="GO" id="GO:0016020">
    <property type="term" value="C:membrane"/>
    <property type="evidence" value="ECO:0007669"/>
    <property type="project" value="TreeGrafter"/>
</dbReference>
<dbReference type="GO" id="GO:0016620">
    <property type="term" value="F:oxidoreductase activity, acting on the aldehyde or oxo group of donors, NAD or NADP as acceptor"/>
    <property type="evidence" value="ECO:0007669"/>
    <property type="project" value="UniProtKB-UniRule"/>
</dbReference>
<feature type="domain" description="Carrier" evidence="7">
    <location>
        <begin position="679"/>
        <end position="754"/>
    </location>
</feature>
<dbReference type="GO" id="GO:0004467">
    <property type="term" value="F:long-chain fatty acid-CoA ligase activity"/>
    <property type="evidence" value="ECO:0007669"/>
    <property type="project" value="TreeGrafter"/>
</dbReference>
<dbReference type="GO" id="GO:0031177">
    <property type="term" value="F:phosphopantetheine binding"/>
    <property type="evidence" value="ECO:0007669"/>
    <property type="project" value="UniProtKB-UniRule"/>
</dbReference>
<dbReference type="GO" id="GO:0005524">
    <property type="term" value="F:ATP binding"/>
    <property type="evidence" value="ECO:0007669"/>
    <property type="project" value="UniProtKB-UniRule"/>
</dbReference>
<feature type="binding site" evidence="5">
    <location>
        <position position="996"/>
    </location>
    <ligand>
        <name>NADP(+)</name>
        <dbReference type="ChEBI" id="CHEBI:58349"/>
    </ligand>
</feature>
<keyword evidence="5" id="KW-0560">Oxidoreductase</keyword>
<comment type="similarity">
    <text evidence="5">Belongs to the ATP-dependent AMP-binding enzyme family. Carboxylic acid reductase subfamily.</text>
</comment>
<dbReference type="Pfam" id="PF07993">
    <property type="entry name" value="NAD_binding_4"/>
    <property type="match status" value="1"/>
</dbReference>
<evidence type="ECO:0000256" key="1">
    <source>
        <dbReference type="ARBA" id="ARBA00022450"/>
    </source>
</evidence>
<dbReference type="Proteomes" id="UP000270343">
    <property type="component" value="Unassembled WGS sequence"/>
</dbReference>
<feature type="binding site" evidence="5">
    <location>
        <begin position="529"/>
        <end position="532"/>
    </location>
    <ligand>
        <name>AMP</name>
        <dbReference type="ChEBI" id="CHEBI:456215"/>
    </ligand>
</feature>